<protein>
    <submittedName>
        <fullName evidence="1">Uncharacterized protein</fullName>
    </submittedName>
</protein>
<dbReference type="EMBL" id="BMAO01033145">
    <property type="protein sequence ID" value="GFQ87324.1"/>
    <property type="molecule type" value="Genomic_DNA"/>
</dbReference>
<comment type="caution">
    <text evidence="1">The sequence shown here is derived from an EMBL/GenBank/DDBJ whole genome shotgun (WGS) entry which is preliminary data.</text>
</comment>
<dbReference type="OrthoDB" id="10268870at2759"/>
<evidence type="ECO:0000313" key="2">
    <source>
        <dbReference type="Proteomes" id="UP000887116"/>
    </source>
</evidence>
<dbReference type="AlphaFoldDB" id="A0A8X6HIM2"/>
<gene>
    <name evidence="1" type="ORF">TNCT_494821</name>
</gene>
<sequence>MEIVCKEGGGHQNNDGFSRRLMHRLFEIPSFYEAIWANEFSECLRYFKGKEANIPEQLKAATFYLRRGDLLEIPCLTQMLQSSNNGC</sequence>
<proteinExistence type="predicted"/>
<dbReference type="Proteomes" id="UP000887116">
    <property type="component" value="Unassembled WGS sequence"/>
</dbReference>
<keyword evidence="2" id="KW-1185">Reference proteome</keyword>
<accession>A0A8X6HIM2</accession>
<name>A0A8X6HIM2_TRICU</name>
<evidence type="ECO:0000313" key="1">
    <source>
        <dbReference type="EMBL" id="GFQ87324.1"/>
    </source>
</evidence>
<reference evidence="1" key="1">
    <citation type="submission" date="2020-07" db="EMBL/GenBank/DDBJ databases">
        <title>Multicomponent nature underlies the extraordinary mechanical properties of spider dragline silk.</title>
        <authorList>
            <person name="Kono N."/>
            <person name="Nakamura H."/>
            <person name="Mori M."/>
            <person name="Yoshida Y."/>
            <person name="Ohtoshi R."/>
            <person name="Malay A.D."/>
            <person name="Moran D.A.P."/>
            <person name="Tomita M."/>
            <person name="Numata K."/>
            <person name="Arakawa K."/>
        </authorList>
    </citation>
    <scope>NUCLEOTIDE SEQUENCE</scope>
</reference>
<organism evidence="1 2">
    <name type="scientific">Trichonephila clavata</name>
    <name type="common">Joro spider</name>
    <name type="synonym">Nephila clavata</name>
    <dbReference type="NCBI Taxonomy" id="2740835"/>
    <lineage>
        <taxon>Eukaryota</taxon>
        <taxon>Metazoa</taxon>
        <taxon>Ecdysozoa</taxon>
        <taxon>Arthropoda</taxon>
        <taxon>Chelicerata</taxon>
        <taxon>Arachnida</taxon>
        <taxon>Araneae</taxon>
        <taxon>Araneomorphae</taxon>
        <taxon>Entelegynae</taxon>
        <taxon>Araneoidea</taxon>
        <taxon>Nephilidae</taxon>
        <taxon>Trichonephila</taxon>
    </lineage>
</organism>